<feature type="domain" description="AB hydrolase-1" evidence="1">
    <location>
        <begin position="32"/>
        <end position="287"/>
    </location>
</feature>
<protein>
    <submittedName>
        <fullName evidence="2">Pimeloyl-ACP methyl ester carboxylesterase</fullName>
    </submittedName>
</protein>
<accession>A0A4R7K0Z5</accession>
<dbReference type="AlphaFoldDB" id="A0A4R7K0Z5"/>
<dbReference type="InterPro" id="IPR050266">
    <property type="entry name" value="AB_hydrolase_sf"/>
</dbReference>
<dbReference type="InterPro" id="IPR029058">
    <property type="entry name" value="AB_hydrolase_fold"/>
</dbReference>
<keyword evidence="3" id="KW-1185">Reference proteome</keyword>
<proteinExistence type="predicted"/>
<dbReference type="Gene3D" id="3.40.50.1820">
    <property type="entry name" value="alpha/beta hydrolase"/>
    <property type="match status" value="1"/>
</dbReference>
<dbReference type="Proteomes" id="UP000295830">
    <property type="component" value="Unassembled WGS sequence"/>
</dbReference>
<dbReference type="InterPro" id="IPR000073">
    <property type="entry name" value="AB_hydrolase_1"/>
</dbReference>
<evidence type="ECO:0000313" key="3">
    <source>
        <dbReference type="Proteomes" id="UP000295830"/>
    </source>
</evidence>
<evidence type="ECO:0000313" key="2">
    <source>
        <dbReference type="EMBL" id="TDT44471.1"/>
    </source>
</evidence>
<dbReference type="RefSeq" id="WP_166645969.1">
    <property type="nucleotide sequence ID" value="NZ_SOAX01000001.1"/>
</dbReference>
<comment type="caution">
    <text evidence="2">The sequence shown here is derived from an EMBL/GenBank/DDBJ whole genome shotgun (WGS) entry which is preliminary data.</text>
</comment>
<gene>
    <name evidence="2" type="ORF">DES49_0580</name>
</gene>
<dbReference type="EMBL" id="SOAX01000001">
    <property type="protein sequence ID" value="TDT44471.1"/>
    <property type="molecule type" value="Genomic_DNA"/>
</dbReference>
<sequence>MEGDEQYFVDPVTGDRYYTISYASDEAPESDIVLVHGLLTNPRFWWWDQITDLLPFGNVHCISLTGHYPSELNQPLRRTIDEAFIVNMVDRQLHFLGLTGKPVILIGHSTGALVSLVYGLHMPERVRALGVLSTLSHGIEEAGIYGFFQFLTRHCLRPGRWLYGVTLRLNGASQRFHRLLVGDVAYDRKTLFAYPGFDQWVGRYFPHIRELDARQTLPWLRDLHEVDVTRRLSAIRVPVLLLYGEKDPYVDCRGAETMKARLSGAAVTCHVIERSGHLYMFETPDVFRSIVRSWLESVC</sequence>
<dbReference type="PANTHER" id="PTHR43798">
    <property type="entry name" value="MONOACYLGLYCEROL LIPASE"/>
    <property type="match status" value="1"/>
</dbReference>
<dbReference type="Pfam" id="PF12697">
    <property type="entry name" value="Abhydrolase_6"/>
    <property type="match status" value="1"/>
</dbReference>
<organism evidence="2 3">
    <name type="scientific">Halospina denitrificans</name>
    <dbReference type="NCBI Taxonomy" id="332522"/>
    <lineage>
        <taxon>Bacteria</taxon>
        <taxon>Pseudomonadati</taxon>
        <taxon>Pseudomonadota</taxon>
        <taxon>Gammaproteobacteria</taxon>
        <taxon>Halospina</taxon>
    </lineage>
</organism>
<dbReference type="SUPFAM" id="SSF53474">
    <property type="entry name" value="alpha/beta-Hydrolases"/>
    <property type="match status" value="1"/>
</dbReference>
<name>A0A4R7K0Z5_9GAMM</name>
<evidence type="ECO:0000259" key="1">
    <source>
        <dbReference type="Pfam" id="PF12697"/>
    </source>
</evidence>
<reference evidence="2 3" key="1">
    <citation type="submission" date="2019-03" db="EMBL/GenBank/DDBJ databases">
        <title>Genomic Encyclopedia of Type Strains, Phase IV (KMG-IV): sequencing the most valuable type-strain genomes for metagenomic binning, comparative biology and taxonomic classification.</title>
        <authorList>
            <person name="Goeker M."/>
        </authorList>
    </citation>
    <scope>NUCLEOTIDE SEQUENCE [LARGE SCALE GENOMIC DNA]</scope>
    <source>
        <strain evidence="2 3">DSM 15505</strain>
    </source>
</reference>